<organism evidence="6 7">
    <name type="scientific">Svornostia abyssi</name>
    <dbReference type="NCBI Taxonomy" id="2898438"/>
    <lineage>
        <taxon>Bacteria</taxon>
        <taxon>Bacillati</taxon>
        <taxon>Actinomycetota</taxon>
        <taxon>Thermoleophilia</taxon>
        <taxon>Solirubrobacterales</taxon>
        <taxon>Baekduiaceae</taxon>
        <taxon>Svornostia</taxon>
    </lineage>
</organism>
<comment type="similarity">
    <text evidence="1">Belongs to the LysR transcriptional regulatory family.</text>
</comment>
<dbReference type="InterPro" id="IPR036390">
    <property type="entry name" value="WH_DNA-bd_sf"/>
</dbReference>
<keyword evidence="7" id="KW-1185">Reference proteome</keyword>
<reference evidence="7" key="1">
    <citation type="submission" date="2021-11" db="EMBL/GenBank/DDBJ databases">
        <title>Cultivation dependent microbiological survey of springs from the worlds oldest radium mine currently devoted to the extraction of radon-saturated water.</title>
        <authorList>
            <person name="Kapinusova G."/>
            <person name="Smrhova T."/>
            <person name="Strejcek M."/>
            <person name="Suman J."/>
            <person name="Jani K."/>
            <person name="Pajer P."/>
            <person name="Uhlik O."/>
        </authorList>
    </citation>
    <scope>NUCLEOTIDE SEQUENCE [LARGE SCALE GENOMIC DNA]</scope>
    <source>
        <strain evidence="7">J379</strain>
    </source>
</reference>
<dbReference type="Pfam" id="PF00126">
    <property type="entry name" value="HTH_1"/>
    <property type="match status" value="1"/>
</dbReference>
<gene>
    <name evidence="6" type="ORF">LRS13_20495</name>
</gene>
<dbReference type="RefSeq" id="WP_353863546.1">
    <property type="nucleotide sequence ID" value="NZ_CP088295.1"/>
</dbReference>
<dbReference type="InterPro" id="IPR005119">
    <property type="entry name" value="LysR_subst-bd"/>
</dbReference>
<dbReference type="SUPFAM" id="SSF46785">
    <property type="entry name" value="Winged helix' DNA-binding domain"/>
    <property type="match status" value="1"/>
</dbReference>
<dbReference type="Pfam" id="PF03466">
    <property type="entry name" value="LysR_substrate"/>
    <property type="match status" value="1"/>
</dbReference>
<keyword evidence="4" id="KW-0804">Transcription</keyword>
<keyword evidence="3" id="KW-0238">DNA-binding</keyword>
<dbReference type="PANTHER" id="PTHR30126">
    <property type="entry name" value="HTH-TYPE TRANSCRIPTIONAL REGULATOR"/>
    <property type="match status" value="1"/>
</dbReference>
<feature type="domain" description="HTH lysR-type" evidence="5">
    <location>
        <begin position="13"/>
        <end position="70"/>
    </location>
</feature>
<proteinExistence type="inferred from homology"/>
<dbReference type="PROSITE" id="PS50931">
    <property type="entry name" value="HTH_LYSR"/>
    <property type="match status" value="1"/>
</dbReference>
<dbReference type="PANTHER" id="PTHR30126:SF39">
    <property type="entry name" value="HTH-TYPE TRANSCRIPTIONAL REGULATOR CYSL"/>
    <property type="match status" value="1"/>
</dbReference>
<accession>A0ABY5PEC1</accession>
<dbReference type="SUPFAM" id="SSF53850">
    <property type="entry name" value="Periplasmic binding protein-like II"/>
    <property type="match status" value="1"/>
</dbReference>
<dbReference type="PRINTS" id="PR00039">
    <property type="entry name" value="HTHLYSR"/>
</dbReference>
<evidence type="ECO:0000256" key="4">
    <source>
        <dbReference type="ARBA" id="ARBA00023163"/>
    </source>
</evidence>
<dbReference type="Gene3D" id="3.40.190.290">
    <property type="match status" value="1"/>
</dbReference>
<evidence type="ECO:0000256" key="1">
    <source>
        <dbReference type="ARBA" id="ARBA00009437"/>
    </source>
</evidence>
<protein>
    <submittedName>
        <fullName evidence="6">LysR family transcriptional regulator</fullName>
    </submittedName>
</protein>
<evidence type="ECO:0000259" key="5">
    <source>
        <dbReference type="PROSITE" id="PS50931"/>
    </source>
</evidence>
<keyword evidence="2" id="KW-0805">Transcription regulation</keyword>
<name>A0ABY5PEC1_9ACTN</name>
<dbReference type="Gene3D" id="1.10.10.10">
    <property type="entry name" value="Winged helix-like DNA-binding domain superfamily/Winged helix DNA-binding domain"/>
    <property type="match status" value="1"/>
</dbReference>
<dbReference type="InterPro" id="IPR000847">
    <property type="entry name" value="LysR_HTH_N"/>
</dbReference>
<evidence type="ECO:0000313" key="7">
    <source>
        <dbReference type="Proteomes" id="UP001058860"/>
    </source>
</evidence>
<evidence type="ECO:0000256" key="2">
    <source>
        <dbReference type="ARBA" id="ARBA00023015"/>
    </source>
</evidence>
<dbReference type="Proteomes" id="UP001058860">
    <property type="component" value="Chromosome"/>
</dbReference>
<dbReference type="InterPro" id="IPR036388">
    <property type="entry name" value="WH-like_DNA-bd_sf"/>
</dbReference>
<dbReference type="EMBL" id="CP088295">
    <property type="protein sequence ID" value="UUY03031.1"/>
    <property type="molecule type" value="Genomic_DNA"/>
</dbReference>
<sequence>MEDAFRPGIVDALEPARLRLIVELGRRGSVSAAAEACNMAQPSASKHLKTLEAALGCKLFERDGRTRRLTDAGRIVATHAARVLDTFEAMGEDLRALHGAEQGTLALAASTTPGSYVLPSILQCFADRHPRVEVDVVVGSSRWVAERVAHRDIQLGLAGEVPWPDGVVAEPFLDDEVVGIAAPGRLAIRDGRVAAADLAELTLLLREGGSSTRAVAEQALARVDYAPAKRWELDSNETIKRSVAADLGIGFVSRLVVEDELRRGELESFTVRGAASMQRSVYLLRPDGRELTAAERAFVETLCSCCATSVAGCAVPAAA</sequence>
<evidence type="ECO:0000313" key="6">
    <source>
        <dbReference type="EMBL" id="UUY03031.1"/>
    </source>
</evidence>
<evidence type="ECO:0000256" key="3">
    <source>
        <dbReference type="ARBA" id="ARBA00023125"/>
    </source>
</evidence>